<sequence>MSHNSISNSFLALPQLETEQLVHTGINFEREAFQTSPDKSNSRQPNYESKVSQRIQELFRKRQANEQHLQNSLNQQAAAQAHAQAQAQMFMNQNAMHQMSRGMVQPSPQGFQHLQQPMQASPIPQQPQQPGMGMPNMGGNPMNPNMHAMQMGASPMHPQGAPQMNVNAIPPQARAKAHQLALAKLQTTPEEQKRQLRAMVQSKMSPHHLQRLQQEGQDPLLVFFQNQMLMQAAGKGTQPNMHPNAGMNPAMQMQAQQQRNMNQAGQQHGSDLGPFSNEIINQQKAGMLAQEAGQMVVPASIGPGRNATPNRWEELRARTKGTTSSPRTRTGGPRTCSSSSICSRHSR</sequence>
<protein>
    <submittedName>
        <fullName evidence="2">Uncharacterized protein</fullName>
    </submittedName>
</protein>
<comment type="caution">
    <text evidence="2">The sequence shown here is derived from an EMBL/GenBank/DDBJ whole genome shotgun (WGS) entry which is preliminary data.</text>
</comment>
<evidence type="ECO:0000313" key="3">
    <source>
        <dbReference type="Proteomes" id="UP001433268"/>
    </source>
</evidence>
<feature type="region of interest" description="Disordered" evidence="1">
    <location>
        <begin position="299"/>
        <end position="347"/>
    </location>
</feature>
<gene>
    <name evidence="2" type="ORF">PG997_015401</name>
</gene>
<evidence type="ECO:0000256" key="1">
    <source>
        <dbReference type="SAM" id="MobiDB-lite"/>
    </source>
</evidence>
<reference evidence="2 3" key="1">
    <citation type="submission" date="2023-01" db="EMBL/GenBank/DDBJ databases">
        <title>Analysis of 21 Apiospora genomes using comparative genomics revels a genus with tremendous synthesis potential of carbohydrate active enzymes and secondary metabolites.</title>
        <authorList>
            <person name="Sorensen T."/>
        </authorList>
    </citation>
    <scope>NUCLEOTIDE SEQUENCE [LARGE SCALE GENOMIC DNA]</scope>
    <source>
        <strain evidence="2 3">CBS 114990</strain>
    </source>
</reference>
<organism evidence="2 3">
    <name type="scientific">Apiospora hydei</name>
    <dbReference type="NCBI Taxonomy" id="1337664"/>
    <lineage>
        <taxon>Eukaryota</taxon>
        <taxon>Fungi</taxon>
        <taxon>Dikarya</taxon>
        <taxon>Ascomycota</taxon>
        <taxon>Pezizomycotina</taxon>
        <taxon>Sordariomycetes</taxon>
        <taxon>Xylariomycetidae</taxon>
        <taxon>Amphisphaeriales</taxon>
        <taxon>Apiosporaceae</taxon>
        <taxon>Apiospora</taxon>
    </lineage>
</organism>
<proteinExistence type="predicted"/>
<dbReference type="EMBL" id="JAQQWN010000011">
    <property type="protein sequence ID" value="KAK8061180.1"/>
    <property type="molecule type" value="Genomic_DNA"/>
</dbReference>
<keyword evidence="3" id="KW-1185">Reference proteome</keyword>
<feature type="compositionally biased region" description="Low complexity" evidence="1">
    <location>
        <begin position="320"/>
        <end position="347"/>
    </location>
</feature>
<accession>A0ABR1UQI5</accession>
<dbReference type="GeneID" id="92052775"/>
<dbReference type="RefSeq" id="XP_066660600.1">
    <property type="nucleotide sequence ID" value="XM_066819715.1"/>
</dbReference>
<dbReference type="Proteomes" id="UP001433268">
    <property type="component" value="Unassembled WGS sequence"/>
</dbReference>
<name>A0ABR1UQI5_9PEZI</name>
<feature type="compositionally biased region" description="Polar residues" evidence="1">
    <location>
        <begin position="33"/>
        <end position="53"/>
    </location>
</feature>
<evidence type="ECO:0000313" key="2">
    <source>
        <dbReference type="EMBL" id="KAK8061180.1"/>
    </source>
</evidence>
<feature type="region of interest" description="Disordered" evidence="1">
    <location>
        <begin position="31"/>
        <end position="53"/>
    </location>
</feature>